<accession>A0A6A6D1I2</accession>
<dbReference type="Proteomes" id="UP000799537">
    <property type="component" value="Unassembled WGS sequence"/>
</dbReference>
<proteinExistence type="predicted"/>
<evidence type="ECO:0000313" key="2">
    <source>
        <dbReference type="Proteomes" id="UP000799537"/>
    </source>
</evidence>
<organism evidence="1 2">
    <name type="scientific">Zasmidium cellare ATCC 36951</name>
    <dbReference type="NCBI Taxonomy" id="1080233"/>
    <lineage>
        <taxon>Eukaryota</taxon>
        <taxon>Fungi</taxon>
        <taxon>Dikarya</taxon>
        <taxon>Ascomycota</taxon>
        <taxon>Pezizomycotina</taxon>
        <taxon>Dothideomycetes</taxon>
        <taxon>Dothideomycetidae</taxon>
        <taxon>Mycosphaerellales</taxon>
        <taxon>Mycosphaerellaceae</taxon>
        <taxon>Zasmidium</taxon>
    </lineage>
</organism>
<reference evidence="1" key="1">
    <citation type="journal article" date="2020" name="Stud. Mycol.">
        <title>101 Dothideomycetes genomes: a test case for predicting lifestyles and emergence of pathogens.</title>
        <authorList>
            <person name="Haridas S."/>
            <person name="Albert R."/>
            <person name="Binder M."/>
            <person name="Bloem J."/>
            <person name="Labutti K."/>
            <person name="Salamov A."/>
            <person name="Andreopoulos B."/>
            <person name="Baker S."/>
            <person name="Barry K."/>
            <person name="Bills G."/>
            <person name="Bluhm B."/>
            <person name="Cannon C."/>
            <person name="Castanera R."/>
            <person name="Culley D."/>
            <person name="Daum C."/>
            <person name="Ezra D."/>
            <person name="Gonzalez J."/>
            <person name="Henrissat B."/>
            <person name="Kuo A."/>
            <person name="Liang C."/>
            <person name="Lipzen A."/>
            <person name="Lutzoni F."/>
            <person name="Magnuson J."/>
            <person name="Mondo S."/>
            <person name="Nolan M."/>
            <person name="Ohm R."/>
            <person name="Pangilinan J."/>
            <person name="Park H.-J."/>
            <person name="Ramirez L."/>
            <person name="Alfaro M."/>
            <person name="Sun H."/>
            <person name="Tritt A."/>
            <person name="Yoshinaga Y."/>
            <person name="Zwiers L.-H."/>
            <person name="Turgeon B."/>
            <person name="Goodwin S."/>
            <person name="Spatafora J."/>
            <person name="Crous P."/>
            <person name="Grigoriev I."/>
        </authorList>
    </citation>
    <scope>NUCLEOTIDE SEQUENCE</scope>
    <source>
        <strain evidence="1">ATCC 36951</strain>
    </source>
</reference>
<evidence type="ECO:0000313" key="1">
    <source>
        <dbReference type="EMBL" id="KAF2172300.1"/>
    </source>
</evidence>
<protein>
    <submittedName>
        <fullName evidence="1">Uncharacterized protein</fullName>
    </submittedName>
</protein>
<sequence length="117" mass="12570">MDHMDGKTLRAFCLRAFSRVEYLPVDTKYDGPPIGYAAKVVQHTTPGGAVTTNTVGNPLAPRPTYYVKCEKLDCKQCSATSASNKKSASASSAGTVVCGMDVKCTDKVDEKVDEKFV</sequence>
<dbReference type="OrthoDB" id="3902029at2759"/>
<keyword evidence="2" id="KW-1185">Reference proteome</keyword>
<dbReference type="GeneID" id="54557371"/>
<gene>
    <name evidence="1" type="ORF">M409DRAFT_17535</name>
</gene>
<dbReference type="AlphaFoldDB" id="A0A6A6D1I2"/>
<dbReference type="EMBL" id="ML993581">
    <property type="protein sequence ID" value="KAF2172300.1"/>
    <property type="molecule type" value="Genomic_DNA"/>
</dbReference>
<name>A0A6A6D1I2_ZASCE</name>
<dbReference type="RefSeq" id="XP_033673189.1">
    <property type="nucleotide sequence ID" value="XM_033804099.1"/>
</dbReference>